<evidence type="ECO:0000313" key="2">
    <source>
        <dbReference type="EMBL" id="CAG7632602.1"/>
    </source>
</evidence>
<protein>
    <recommendedName>
        <fullName evidence="1">Xylose isomerase-like TIM barrel domain-containing protein</fullName>
    </recommendedName>
</protein>
<gene>
    <name evidence="2" type="ORF">PAESOLCIP111_03396</name>
</gene>
<keyword evidence="3" id="KW-1185">Reference proteome</keyword>
<accession>A0A916K576</accession>
<dbReference type="Pfam" id="PF01261">
    <property type="entry name" value="AP_endonuc_2"/>
    <property type="match status" value="1"/>
</dbReference>
<name>A0A916K576_9BACL</name>
<feature type="domain" description="Xylose isomerase-like TIM barrel" evidence="1">
    <location>
        <begin position="19"/>
        <end position="249"/>
    </location>
</feature>
<dbReference type="AlphaFoldDB" id="A0A916K576"/>
<proteinExistence type="predicted"/>
<sequence length="269" mass="30794">MKLSFTTLGCPDWELDLIIRRAAEYGFDAVDFRGVAGEMNIYKLPAFAESARQTRDEIRAAGLEVSCFSSSVKVFSRDTIESQLLEIEAYAKLCALFETPYIRVFGGSIKGTEREEAVQIMVRHFHELGAVAKQYGAKLLLETHDDWTSCGDVLAVMEQVDPEAVGVLWDLHHPYRMAGEQPEDTWATLGRWIQYTHVKDSIVKPDSGRPFQYCLAGEGDVPLESMYRLLHRSGYEGYYTLEWEKKWHPDLQEADIAFPQYVDYMRKLD</sequence>
<dbReference type="RefSeq" id="WP_218093151.1">
    <property type="nucleotide sequence ID" value="NZ_CAJVAS010000014.1"/>
</dbReference>
<organism evidence="2 3">
    <name type="scientific">Paenibacillus solanacearum</name>
    <dbReference type="NCBI Taxonomy" id="2048548"/>
    <lineage>
        <taxon>Bacteria</taxon>
        <taxon>Bacillati</taxon>
        <taxon>Bacillota</taxon>
        <taxon>Bacilli</taxon>
        <taxon>Bacillales</taxon>
        <taxon>Paenibacillaceae</taxon>
        <taxon>Paenibacillus</taxon>
    </lineage>
</organism>
<evidence type="ECO:0000313" key="3">
    <source>
        <dbReference type="Proteomes" id="UP000693672"/>
    </source>
</evidence>
<dbReference type="EMBL" id="CAJVAS010000014">
    <property type="protein sequence ID" value="CAG7632602.1"/>
    <property type="molecule type" value="Genomic_DNA"/>
</dbReference>
<reference evidence="2" key="1">
    <citation type="submission" date="2021-06" db="EMBL/GenBank/DDBJ databases">
        <authorList>
            <person name="Criscuolo A."/>
        </authorList>
    </citation>
    <scope>NUCLEOTIDE SEQUENCE</scope>
    <source>
        <strain evidence="2">CIP111600</strain>
    </source>
</reference>
<evidence type="ECO:0000259" key="1">
    <source>
        <dbReference type="Pfam" id="PF01261"/>
    </source>
</evidence>
<comment type="caution">
    <text evidence="2">The sequence shown here is derived from an EMBL/GenBank/DDBJ whole genome shotgun (WGS) entry which is preliminary data.</text>
</comment>
<dbReference type="InterPro" id="IPR050312">
    <property type="entry name" value="IolE/XylAMocC-like"/>
</dbReference>
<dbReference type="PANTHER" id="PTHR12110">
    <property type="entry name" value="HYDROXYPYRUVATE ISOMERASE"/>
    <property type="match status" value="1"/>
</dbReference>
<dbReference type="Proteomes" id="UP000693672">
    <property type="component" value="Unassembled WGS sequence"/>
</dbReference>
<dbReference type="InterPro" id="IPR013022">
    <property type="entry name" value="Xyl_isomerase-like_TIM-brl"/>
</dbReference>